<keyword evidence="1" id="KW-0812">Transmembrane</keyword>
<feature type="signal peptide" evidence="2">
    <location>
        <begin position="1"/>
        <end position="27"/>
    </location>
</feature>
<reference evidence="3" key="1">
    <citation type="submission" date="2020-07" db="EMBL/GenBank/DDBJ databases">
        <title>Huge and variable diversity of episymbiotic CPR bacteria and DPANN archaea in groundwater ecosystems.</title>
        <authorList>
            <person name="He C.Y."/>
            <person name="Keren R."/>
            <person name="Whittaker M."/>
            <person name="Farag I.F."/>
            <person name="Doudna J."/>
            <person name="Cate J.H.D."/>
            <person name="Banfield J.F."/>
        </authorList>
    </citation>
    <scope>NUCLEOTIDE SEQUENCE</scope>
    <source>
        <strain evidence="3">NC_groundwater_1370_Ag_S-0.2um_69_93</strain>
    </source>
</reference>
<feature type="transmembrane region" description="Helical" evidence="1">
    <location>
        <begin position="431"/>
        <end position="454"/>
    </location>
</feature>
<name>A0A932ZUC2_UNCTE</name>
<evidence type="ECO:0000313" key="4">
    <source>
        <dbReference type="Proteomes" id="UP000752292"/>
    </source>
</evidence>
<feature type="transmembrane region" description="Helical" evidence="1">
    <location>
        <begin position="43"/>
        <end position="63"/>
    </location>
</feature>
<dbReference type="AlphaFoldDB" id="A0A932ZUC2"/>
<evidence type="ECO:0000256" key="2">
    <source>
        <dbReference type="SAM" id="SignalP"/>
    </source>
</evidence>
<evidence type="ECO:0008006" key="5">
    <source>
        <dbReference type="Google" id="ProtNLM"/>
    </source>
</evidence>
<keyword evidence="1" id="KW-1133">Transmembrane helix</keyword>
<sequence length="487" mass="52909">MGRTLRTWHRAAGAAALLLGSPAAALAHGFEKRYDLPIPLDMFLLGASSAVVLSFAVMGLFLRSGRGHFAYPRYDLLRLGLFRLLARPGAVLAARLLAAGVFLLTILAGFFGEQNPLRNLIVTMVWIIWWVGMAYACSLFGDLWALLNPWGSLFAWAGALHRRIRPGRSLSLGLPLPAWVGAWPAVALFLWFAWAEIGWRNNYIPANLAFAASIYSLITWWGMALFGREAWLARGEAFSVVFGLLGRFGVTEAGRGPAGRPEWNLRPPSVGLLAAEAPHPSAVALVIAVLATVSFDGFTETAQWQALRSSLFDAFAWLDARAAFQAADAFALLAAPLLFFLVYAAFGWLMARAGGGAISTGEAVRRFVFSLVPIAIGYHLAHYFSYLFIQGQRLIPLASDPFGWGWNLLGTAGYEVDIASVDAGTVWNLSLVAIVAGHIFAVYLAHVVALGAFGDRRLALRSQYPMLALMVGYTVLSLWIIAQPIVN</sequence>
<feature type="chain" id="PRO_5037863432" description="Fenitrothion hydrolase" evidence="2">
    <location>
        <begin position="28"/>
        <end position="487"/>
    </location>
</feature>
<evidence type="ECO:0000256" key="1">
    <source>
        <dbReference type="SAM" id="Phobius"/>
    </source>
</evidence>
<accession>A0A932ZUC2</accession>
<dbReference type="Proteomes" id="UP000752292">
    <property type="component" value="Unassembled WGS sequence"/>
</dbReference>
<feature type="transmembrane region" description="Helical" evidence="1">
    <location>
        <begin position="84"/>
        <end position="111"/>
    </location>
</feature>
<feature type="transmembrane region" description="Helical" evidence="1">
    <location>
        <begin position="172"/>
        <end position="194"/>
    </location>
</feature>
<feature type="transmembrane region" description="Helical" evidence="1">
    <location>
        <begin position="466"/>
        <end position="486"/>
    </location>
</feature>
<gene>
    <name evidence="3" type="ORF">HY618_05710</name>
</gene>
<evidence type="ECO:0000313" key="3">
    <source>
        <dbReference type="EMBL" id="MBI4251938.1"/>
    </source>
</evidence>
<protein>
    <recommendedName>
        <fullName evidence="5">Fenitrothion hydrolase</fullName>
    </recommendedName>
</protein>
<feature type="transmembrane region" description="Helical" evidence="1">
    <location>
        <begin position="322"/>
        <end position="346"/>
    </location>
</feature>
<organism evidence="3 4">
    <name type="scientific">Tectimicrobiota bacterium</name>
    <dbReference type="NCBI Taxonomy" id="2528274"/>
    <lineage>
        <taxon>Bacteria</taxon>
        <taxon>Pseudomonadati</taxon>
        <taxon>Nitrospinota/Tectimicrobiota group</taxon>
        <taxon>Candidatus Tectimicrobiota</taxon>
    </lineage>
</organism>
<feature type="transmembrane region" description="Helical" evidence="1">
    <location>
        <begin position="123"/>
        <end position="147"/>
    </location>
</feature>
<dbReference type="EMBL" id="JACQRX010000250">
    <property type="protein sequence ID" value="MBI4251938.1"/>
    <property type="molecule type" value="Genomic_DNA"/>
</dbReference>
<keyword evidence="1" id="KW-0472">Membrane</keyword>
<keyword evidence="2" id="KW-0732">Signal</keyword>
<feature type="transmembrane region" description="Helical" evidence="1">
    <location>
        <begin position="367"/>
        <end position="389"/>
    </location>
</feature>
<proteinExistence type="predicted"/>
<comment type="caution">
    <text evidence="3">The sequence shown here is derived from an EMBL/GenBank/DDBJ whole genome shotgun (WGS) entry which is preliminary data.</text>
</comment>
<feature type="transmembrane region" description="Helical" evidence="1">
    <location>
        <begin position="206"/>
        <end position="226"/>
    </location>
</feature>